<organism evidence="7 8">
    <name type="scientific">Drosophila albomicans</name>
    <name type="common">Fruit fly</name>
    <dbReference type="NCBI Taxonomy" id="7291"/>
    <lineage>
        <taxon>Eukaryota</taxon>
        <taxon>Metazoa</taxon>
        <taxon>Ecdysozoa</taxon>
        <taxon>Arthropoda</taxon>
        <taxon>Hexapoda</taxon>
        <taxon>Insecta</taxon>
        <taxon>Pterygota</taxon>
        <taxon>Neoptera</taxon>
        <taxon>Endopterygota</taxon>
        <taxon>Diptera</taxon>
        <taxon>Brachycera</taxon>
        <taxon>Muscomorpha</taxon>
        <taxon>Ephydroidea</taxon>
        <taxon>Drosophilidae</taxon>
        <taxon>Drosophila</taxon>
    </lineage>
</organism>
<evidence type="ECO:0000256" key="3">
    <source>
        <dbReference type="ARBA" id="ARBA00022553"/>
    </source>
</evidence>
<dbReference type="GeneID" id="117573098"/>
<sequence length="1005" mass="112919">MDSVTMTEIHETEISNSNENENVPSTADITSKDEEGAEIKKDIQDTATATATDQSSISKDNFADDKENENPEKINIISTDKKNEEKTETDAISAVIVDDIKNVESSEEKEIGTVLSIEVTESRDVSDENEQKQNTESLVKADIVDSPVTSNNEQIEPKYDTTETSTQDIEEDVEEEEDSEDSETSSEDEMPVADTNKKTEKVEDSNISKPSDSGNVVQNEEVKEEVKNVNTNDISNQIENIISDIDINIKAQEKIAHLKEQELELIEKQKQLTNQIHQQQLLAQKLIAQNQIKENELKRSQEIQQQQQVQNENLNQYRQDSVLETYANNYNQIQDDIYKTKESSNLSRTVDLRKIFTPATDAPQILPKNRKLYASSAFYSPTLHPTVEDQVELARRISHSLSDISNQKSKGQSMFVNRKKRSVKWVHEGSFQGAELFAKRRRKADNWVVDETNAGTHSPSGIPDFQQYPAKPPLSPSILPAYSDAGKHRVQLNLHQDHLIEKYSKPGVTVVKSPWEAALQTGSASTAFLQDPTYSNKQTATSSFGSPVHFKQDVNDFSELTHSYSRPPTFSNSILSNTIAEESNKKINDTRLLNQRNLPCNPQRELAYKPSVAQGWGGRNVELPKEYFDEKTGYNNNSDDLTNYLSDRNNILVLKNLNLNHTNSQQHNSNNLYTNNTTNPVFIDSNDEVLQRLYQLELFQKRLTLEFGIELENNKIQSGSQKLVVTTDSVNKNSGQHNFSQNMSMSNIPAESKNCELANNYEENNEFANVRELICSFEKQSLRDHDAKNSKSIINGNYELTANENVSVFEMGDTSVIEGLYVPKEISLTSYAPPPVQQGSSIANYAKGCSTGIGETLKGFPISNTGLYSSQPPKQQLYGQQSYVKGPTSFSPSPIPYEKLSKFEETSNQRSLNQSFINVDKTNGYNNLRNVTPAPFGTELENRNYPPQSSVYNNKRVHNAPVTSFPSQSFNNCARGWSVGSGNQQNLVFSPKGQVSANRLPYSDF</sequence>
<dbReference type="InterPro" id="IPR051976">
    <property type="entry name" value="Synaptopodin_domain"/>
</dbReference>
<protein>
    <submittedName>
        <fullName evidence="8">Uncharacterized protein LOC117573098 isoform X2</fullName>
    </submittedName>
</protein>
<evidence type="ECO:0000256" key="2">
    <source>
        <dbReference type="ARBA" id="ARBA00022490"/>
    </source>
</evidence>
<keyword evidence="3" id="KW-0597">Phosphoprotein</keyword>
<feature type="compositionally biased region" description="Basic and acidic residues" evidence="6">
    <location>
        <begin position="195"/>
        <end position="206"/>
    </location>
</feature>
<reference evidence="8" key="1">
    <citation type="submission" date="2025-08" db="UniProtKB">
        <authorList>
            <consortium name="RefSeq"/>
        </authorList>
    </citation>
    <scope>IDENTIFICATION</scope>
    <source>
        <strain evidence="8">15112-1751.03</strain>
        <tissue evidence="8">Whole Adult</tissue>
    </source>
</reference>
<dbReference type="PANTHER" id="PTHR24217:SF0">
    <property type="entry name" value="PDZ DOMAIN-CONTAINING PROTEIN"/>
    <property type="match status" value="1"/>
</dbReference>
<accession>A0A6P8XH25</accession>
<evidence type="ECO:0000256" key="6">
    <source>
        <dbReference type="SAM" id="MobiDB-lite"/>
    </source>
</evidence>
<proteinExistence type="inferred from homology"/>
<feature type="region of interest" description="Disordered" evidence="6">
    <location>
        <begin position="1"/>
        <end position="88"/>
    </location>
</feature>
<keyword evidence="7" id="KW-1185">Reference proteome</keyword>
<name>A0A6P8XH25_DROAB</name>
<comment type="similarity">
    <text evidence="4">Belongs to the synaptopodin family.</text>
</comment>
<gene>
    <name evidence="8" type="primary">LOC117573098</name>
</gene>
<comment type="subcellular location">
    <subcellularLocation>
        <location evidence="1">Cytoplasm</location>
    </subcellularLocation>
</comment>
<keyword evidence="2" id="KW-0963">Cytoplasm</keyword>
<dbReference type="GO" id="GO:0015629">
    <property type="term" value="C:actin cytoskeleton"/>
    <property type="evidence" value="ECO:0007669"/>
    <property type="project" value="TreeGrafter"/>
</dbReference>
<feature type="compositionally biased region" description="Basic and acidic residues" evidence="6">
    <location>
        <begin position="30"/>
        <end position="44"/>
    </location>
</feature>
<keyword evidence="5" id="KW-0175">Coiled coil</keyword>
<evidence type="ECO:0000256" key="1">
    <source>
        <dbReference type="ARBA" id="ARBA00004496"/>
    </source>
</evidence>
<dbReference type="GO" id="GO:0032233">
    <property type="term" value="P:positive regulation of actin filament bundle assembly"/>
    <property type="evidence" value="ECO:0007669"/>
    <property type="project" value="TreeGrafter"/>
</dbReference>
<dbReference type="GO" id="GO:0030018">
    <property type="term" value="C:Z disc"/>
    <property type="evidence" value="ECO:0007669"/>
    <property type="project" value="TreeGrafter"/>
</dbReference>
<dbReference type="Proteomes" id="UP000515160">
    <property type="component" value="Unplaced"/>
</dbReference>
<feature type="compositionally biased region" description="Acidic residues" evidence="6">
    <location>
        <begin position="168"/>
        <end position="191"/>
    </location>
</feature>
<feature type="region of interest" description="Disordered" evidence="6">
    <location>
        <begin position="105"/>
        <end position="221"/>
    </location>
</feature>
<evidence type="ECO:0000313" key="8">
    <source>
        <dbReference type="RefSeq" id="XP_034111893.1"/>
    </source>
</evidence>
<dbReference type="RefSeq" id="XP_034111893.1">
    <property type="nucleotide sequence ID" value="XM_034256002.2"/>
</dbReference>
<feature type="compositionally biased region" description="Basic and acidic residues" evidence="6">
    <location>
        <begin position="79"/>
        <end position="88"/>
    </location>
</feature>
<feature type="coiled-coil region" evidence="5">
    <location>
        <begin position="248"/>
        <end position="320"/>
    </location>
</feature>
<feature type="compositionally biased region" description="Basic and acidic residues" evidence="6">
    <location>
        <begin position="61"/>
        <end position="72"/>
    </location>
</feature>
<dbReference type="GO" id="GO:0005634">
    <property type="term" value="C:nucleus"/>
    <property type="evidence" value="ECO:0007669"/>
    <property type="project" value="TreeGrafter"/>
</dbReference>
<dbReference type="OrthoDB" id="300641at2759"/>
<dbReference type="GO" id="GO:0003779">
    <property type="term" value="F:actin binding"/>
    <property type="evidence" value="ECO:0007669"/>
    <property type="project" value="TreeGrafter"/>
</dbReference>
<feature type="compositionally biased region" description="Basic and acidic residues" evidence="6">
    <location>
        <begin position="120"/>
        <end position="133"/>
    </location>
</feature>
<dbReference type="PANTHER" id="PTHR24217">
    <property type="entry name" value="PUTATIVE-RELATED"/>
    <property type="match status" value="1"/>
</dbReference>
<feature type="compositionally biased region" description="Low complexity" evidence="6">
    <location>
        <begin position="45"/>
        <end position="58"/>
    </location>
</feature>
<evidence type="ECO:0000313" key="7">
    <source>
        <dbReference type="Proteomes" id="UP000515160"/>
    </source>
</evidence>
<dbReference type="AlphaFoldDB" id="A0A6P8XH25"/>
<evidence type="ECO:0000256" key="4">
    <source>
        <dbReference type="ARBA" id="ARBA00038161"/>
    </source>
</evidence>
<evidence type="ECO:0000256" key="5">
    <source>
        <dbReference type="SAM" id="Coils"/>
    </source>
</evidence>